<accession>A0A1C7NRF9</accession>
<evidence type="ECO:0000313" key="3">
    <source>
        <dbReference type="Proteomes" id="UP000093000"/>
    </source>
</evidence>
<feature type="compositionally biased region" description="Pro residues" evidence="1">
    <location>
        <begin position="149"/>
        <end position="164"/>
    </location>
</feature>
<feature type="region of interest" description="Disordered" evidence="1">
    <location>
        <begin position="1"/>
        <end position="59"/>
    </location>
</feature>
<reference evidence="2 3" key="1">
    <citation type="submission" date="2016-03" db="EMBL/GenBank/DDBJ databases">
        <title>Choanephora cucurbitarum.</title>
        <authorList>
            <person name="Min B."/>
            <person name="Park H."/>
            <person name="Park J.-H."/>
            <person name="Shin H.-D."/>
            <person name="Choi I.-G."/>
        </authorList>
    </citation>
    <scope>NUCLEOTIDE SEQUENCE [LARGE SCALE GENOMIC DNA]</scope>
    <source>
        <strain evidence="2 3">KUS-F28377</strain>
    </source>
</reference>
<name>A0A1C7NRF9_9FUNG</name>
<evidence type="ECO:0000256" key="1">
    <source>
        <dbReference type="SAM" id="MobiDB-lite"/>
    </source>
</evidence>
<protein>
    <submittedName>
        <fullName evidence="2">Uncharacterized protein</fullName>
    </submittedName>
</protein>
<feature type="compositionally biased region" description="Polar residues" evidence="1">
    <location>
        <begin position="1"/>
        <end position="25"/>
    </location>
</feature>
<dbReference type="OrthoDB" id="2381286at2759"/>
<comment type="caution">
    <text evidence="2">The sequence shown here is derived from an EMBL/GenBank/DDBJ whole genome shotgun (WGS) entry which is preliminary data.</text>
</comment>
<evidence type="ECO:0000313" key="2">
    <source>
        <dbReference type="EMBL" id="OBZ91725.1"/>
    </source>
</evidence>
<dbReference type="STRING" id="101091.A0A1C7NRF9"/>
<dbReference type="AlphaFoldDB" id="A0A1C7NRF9"/>
<feature type="region of interest" description="Disordered" evidence="1">
    <location>
        <begin position="149"/>
        <end position="178"/>
    </location>
</feature>
<gene>
    <name evidence="2" type="ORF">A0J61_00186</name>
</gene>
<dbReference type="InParanoid" id="A0A1C7NRF9"/>
<feature type="compositionally biased region" description="Polar residues" evidence="1">
    <location>
        <begin position="40"/>
        <end position="59"/>
    </location>
</feature>
<organism evidence="2 3">
    <name type="scientific">Choanephora cucurbitarum</name>
    <dbReference type="NCBI Taxonomy" id="101091"/>
    <lineage>
        <taxon>Eukaryota</taxon>
        <taxon>Fungi</taxon>
        <taxon>Fungi incertae sedis</taxon>
        <taxon>Mucoromycota</taxon>
        <taxon>Mucoromycotina</taxon>
        <taxon>Mucoromycetes</taxon>
        <taxon>Mucorales</taxon>
        <taxon>Mucorineae</taxon>
        <taxon>Choanephoraceae</taxon>
        <taxon>Choanephoroideae</taxon>
        <taxon>Choanephora</taxon>
    </lineage>
</organism>
<sequence length="284" mass="32702">MPTTNRSRPVSEQWKTSSSANNLQLESWKMSGKPRHAQLQPFQDTKRYSSTPTMMSNNSPWPTKPLPAEPIVQPAHLIIPGQMEENFHPPFYLNNTTLSHSHHSYPNYAYATTLYDMTSIPPQQHLQQQTIDAHNIEYPPMTDYYQPPYMPPQPSYLPPQPPSPVTQEPAVEKPKKNEKKIRQITVQSINAEHRVWIDVLPSETGLSLAEKIHVIATFRTRKVVSITTASGRKITLDNRPVFGSWMDMESFQDGERWTVEWRENDRGMVDKLLSKMIQVTRGEK</sequence>
<proteinExistence type="predicted"/>
<dbReference type="Proteomes" id="UP000093000">
    <property type="component" value="Unassembled WGS sequence"/>
</dbReference>
<keyword evidence="3" id="KW-1185">Reference proteome</keyword>
<dbReference type="EMBL" id="LUGH01000004">
    <property type="protein sequence ID" value="OBZ91725.1"/>
    <property type="molecule type" value="Genomic_DNA"/>
</dbReference>